<dbReference type="EMBL" id="BK015041">
    <property type="protein sequence ID" value="DAD88508.1"/>
    <property type="molecule type" value="Genomic_DNA"/>
</dbReference>
<evidence type="ECO:0000313" key="2">
    <source>
        <dbReference type="EMBL" id="DAD88508.1"/>
    </source>
</evidence>
<protein>
    <submittedName>
        <fullName evidence="2">Uncharacterized protein</fullName>
    </submittedName>
</protein>
<keyword evidence="1" id="KW-1133">Transmembrane helix</keyword>
<feature type="transmembrane region" description="Helical" evidence="1">
    <location>
        <begin position="6"/>
        <end position="23"/>
    </location>
</feature>
<organism evidence="2">
    <name type="scientific">Podoviridae sp. cttxo15</name>
    <dbReference type="NCBI Taxonomy" id="2826584"/>
    <lineage>
        <taxon>Viruses</taxon>
        <taxon>Duplodnaviria</taxon>
        <taxon>Heunggongvirae</taxon>
        <taxon>Uroviricota</taxon>
        <taxon>Caudoviricetes</taxon>
    </lineage>
</organism>
<sequence>MTKKSYYFIGGAVVIFLLGFVIGREQMKYEIRSTITEGIKNVFGGDREKKDKIEEKLIQP</sequence>
<keyword evidence="1" id="KW-0812">Transmembrane</keyword>
<name>A0A8S5N250_9CAUD</name>
<keyword evidence="1" id="KW-0472">Membrane</keyword>
<accession>A0A8S5N250</accession>
<reference evidence="2" key="1">
    <citation type="journal article" date="2021" name="Proc. Natl. Acad. Sci. U.S.A.">
        <title>A Catalog of Tens of Thousands of Viruses from Human Metagenomes Reveals Hidden Associations with Chronic Diseases.</title>
        <authorList>
            <person name="Tisza M.J."/>
            <person name="Buck C.B."/>
        </authorList>
    </citation>
    <scope>NUCLEOTIDE SEQUENCE</scope>
    <source>
        <strain evidence="2">Cttxo15</strain>
    </source>
</reference>
<evidence type="ECO:0000256" key="1">
    <source>
        <dbReference type="SAM" id="Phobius"/>
    </source>
</evidence>
<proteinExistence type="predicted"/>